<dbReference type="PANTHER" id="PTHR43731">
    <property type="entry name" value="RHOMBOID PROTEASE"/>
    <property type="match status" value="1"/>
</dbReference>
<feature type="domain" description="Peptidase S54 rhomboid" evidence="8">
    <location>
        <begin position="202"/>
        <end position="338"/>
    </location>
</feature>
<dbReference type="Gene3D" id="1.20.1540.10">
    <property type="entry name" value="Rhomboid-like"/>
    <property type="match status" value="1"/>
</dbReference>
<dbReference type="GO" id="GO:0004252">
    <property type="term" value="F:serine-type endopeptidase activity"/>
    <property type="evidence" value="ECO:0007669"/>
    <property type="project" value="InterPro"/>
</dbReference>
<comment type="similarity">
    <text evidence="2">Belongs to the peptidase S54 family.</text>
</comment>
<dbReference type="InterPro" id="IPR050925">
    <property type="entry name" value="Rhomboid_protease_S54"/>
</dbReference>
<dbReference type="GO" id="GO:0016020">
    <property type="term" value="C:membrane"/>
    <property type="evidence" value="ECO:0007669"/>
    <property type="project" value="UniProtKB-SubCell"/>
</dbReference>
<keyword evidence="4 9" id="KW-0378">Hydrolase</keyword>
<sequence length="350" mass="39856">MNTFRKKFYEVLITREKFYIKQYYSDFRKNNNFIAIKELNDGIYCVLISDEEEKNVDYNEAMEYLKTLGKPFSLNMVILSSGENIDSLNMANKIVIFKENYNIISCDESCIPLRILLNNIDNLSNSKKGISKTKFLEYKIPTLTIILINIILFAITEITIQNIINNLGISYSMKIPDEIKNSITNTVLIKFGAKYNNLIQQGEYWRLITCAFLHSGFIHIASNMYSLYIIGPEIDQIYGKFRYLIIYIVSCVTSTSLSYIMNPNSISVGASGAIFGLMGALLAFAIIERKKLNRKYISSLLQIIAINLFIGLSLNNIDNSAHIGGIIGGLVLGYIFYKLMHSQKNNKQIC</sequence>
<evidence type="ECO:0000313" key="10">
    <source>
        <dbReference type="Proteomes" id="UP000017118"/>
    </source>
</evidence>
<keyword evidence="5 7" id="KW-1133">Transmembrane helix</keyword>
<evidence type="ECO:0000256" key="5">
    <source>
        <dbReference type="ARBA" id="ARBA00022989"/>
    </source>
</evidence>
<reference evidence="9 10" key="1">
    <citation type="journal article" date="2013" name="Genome Announc.">
        <title>Complete Genome Sequence of the Solvent Producer Clostridium saccharobutylicum NCP262 (DSM 13864).</title>
        <authorList>
            <person name="Poehlein A."/>
            <person name="Hartwich K."/>
            <person name="Krabben P."/>
            <person name="Ehrenreich A."/>
            <person name="Liebl W."/>
            <person name="Durre P."/>
            <person name="Gottschalk G."/>
            <person name="Daniel R."/>
        </authorList>
    </citation>
    <scope>NUCLEOTIDE SEQUENCE [LARGE SCALE GENOMIC DNA]</scope>
    <source>
        <strain evidence="9">DSM 13864</strain>
    </source>
</reference>
<dbReference type="EC" id="3.4.21.105" evidence="9"/>
<dbReference type="PATRIC" id="fig|1345695.3.peg.3986"/>
<dbReference type="GeneID" id="55476293"/>
<gene>
    <name evidence="9" type="primary">gluP</name>
    <name evidence="9" type="ORF">CLSA_c39990</name>
</gene>
<dbReference type="Proteomes" id="UP000017118">
    <property type="component" value="Chromosome"/>
</dbReference>
<dbReference type="RefSeq" id="WP_022749391.1">
    <property type="nucleotide sequence ID" value="NC_022571.1"/>
</dbReference>
<keyword evidence="6 7" id="KW-0472">Membrane</keyword>
<dbReference type="SUPFAM" id="SSF144091">
    <property type="entry name" value="Rhomboid-like"/>
    <property type="match status" value="1"/>
</dbReference>
<keyword evidence="3 7" id="KW-0812">Transmembrane</keyword>
<dbReference type="AlphaFoldDB" id="U5MW22"/>
<evidence type="ECO:0000256" key="7">
    <source>
        <dbReference type="SAM" id="Phobius"/>
    </source>
</evidence>
<evidence type="ECO:0000256" key="1">
    <source>
        <dbReference type="ARBA" id="ARBA00004141"/>
    </source>
</evidence>
<name>U5MW22_CLOSA</name>
<organism evidence="9 10">
    <name type="scientific">Clostridium saccharobutylicum DSM 13864</name>
    <dbReference type="NCBI Taxonomy" id="1345695"/>
    <lineage>
        <taxon>Bacteria</taxon>
        <taxon>Bacillati</taxon>
        <taxon>Bacillota</taxon>
        <taxon>Clostridia</taxon>
        <taxon>Eubacteriales</taxon>
        <taxon>Clostridiaceae</taxon>
        <taxon>Clostridium</taxon>
    </lineage>
</organism>
<dbReference type="InterPro" id="IPR035952">
    <property type="entry name" value="Rhomboid-like_sf"/>
</dbReference>
<feature type="transmembrane region" description="Helical" evidence="7">
    <location>
        <begin position="266"/>
        <end position="287"/>
    </location>
</feature>
<dbReference type="PANTHER" id="PTHR43731:SF14">
    <property type="entry name" value="PRESENILIN-ASSOCIATED RHOMBOID-LIKE PROTEIN, MITOCHONDRIAL"/>
    <property type="match status" value="1"/>
</dbReference>
<proteinExistence type="inferred from homology"/>
<dbReference type="InterPro" id="IPR022764">
    <property type="entry name" value="Peptidase_S54_rhomboid_dom"/>
</dbReference>
<feature type="transmembrane region" description="Helical" evidence="7">
    <location>
        <begin position="204"/>
        <end position="229"/>
    </location>
</feature>
<keyword evidence="10" id="KW-1185">Reference proteome</keyword>
<evidence type="ECO:0000256" key="4">
    <source>
        <dbReference type="ARBA" id="ARBA00022801"/>
    </source>
</evidence>
<dbReference type="OrthoDB" id="9813074at2"/>
<keyword evidence="9" id="KW-0645">Protease</keyword>
<evidence type="ECO:0000256" key="3">
    <source>
        <dbReference type="ARBA" id="ARBA00022692"/>
    </source>
</evidence>
<evidence type="ECO:0000256" key="2">
    <source>
        <dbReference type="ARBA" id="ARBA00009045"/>
    </source>
</evidence>
<evidence type="ECO:0000313" key="9">
    <source>
        <dbReference type="EMBL" id="AGX44959.1"/>
    </source>
</evidence>
<feature type="transmembrane region" description="Helical" evidence="7">
    <location>
        <begin position="296"/>
        <end position="314"/>
    </location>
</feature>
<evidence type="ECO:0000259" key="8">
    <source>
        <dbReference type="Pfam" id="PF01694"/>
    </source>
</evidence>
<feature type="transmembrane region" description="Helical" evidence="7">
    <location>
        <begin position="241"/>
        <end position="260"/>
    </location>
</feature>
<dbReference type="KEGG" id="csb:CLSA_c39990"/>
<accession>U5MW22</accession>
<dbReference type="EMBL" id="CP006721">
    <property type="protein sequence ID" value="AGX44959.1"/>
    <property type="molecule type" value="Genomic_DNA"/>
</dbReference>
<comment type="subcellular location">
    <subcellularLocation>
        <location evidence="1">Membrane</location>
        <topology evidence="1">Multi-pass membrane protein</topology>
    </subcellularLocation>
</comment>
<feature type="transmembrane region" description="Helical" evidence="7">
    <location>
        <begin position="140"/>
        <end position="164"/>
    </location>
</feature>
<dbReference type="MEROPS" id="S54.014"/>
<dbReference type="eggNOG" id="COG0705">
    <property type="taxonomic scope" value="Bacteria"/>
</dbReference>
<dbReference type="Pfam" id="PF01694">
    <property type="entry name" value="Rhomboid"/>
    <property type="match status" value="1"/>
</dbReference>
<evidence type="ECO:0000256" key="6">
    <source>
        <dbReference type="ARBA" id="ARBA00023136"/>
    </source>
</evidence>
<dbReference type="HOGENOM" id="CLU_070274_0_0_9"/>
<feature type="transmembrane region" description="Helical" evidence="7">
    <location>
        <begin position="320"/>
        <end position="337"/>
    </location>
</feature>
<protein>
    <submittedName>
        <fullName evidence="9">Rhomboid protease GluP</fullName>
        <ecNumber evidence="9">3.4.21.105</ecNumber>
    </submittedName>
</protein>
<dbReference type="GO" id="GO:0006508">
    <property type="term" value="P:proteolysis"/>
    <property type="evidence" value="ECO:0007669"/>
    <property type="project" value="UniProtKB-KW"/>
</dbReference>